<dbReference type="EMBL" id="JAUDUY010000004">
    <property type="protein sequence ID" value="MDM9631619.1"/>
    <property type="molecule type" value="Genomic_DNA"/>
</dbReference>
<feature type="signal peptide" evidence="1">
    <location>
        <begin position="1"/>
        <end position="21"/>
    </location>
</feature>
<evidence type="ECO:0000313" key="3">
    <source>
        <dbReference type="Proteomes" id="UP001174839"/>
    </source>
</evidence>
<comment type="caution">
    <text evidence="2">The sequence shown here is derived from an EMBL/GenBank/DDBJ whole genome shotgun (WGS) entry which is preliminary data.</text>
</comment>
<dbReference type="RefSeq" id="WP_289724985.1">
    <property type="nucleotide sequence ID" value="NZ_JAUDUY010000004.1"/>
</dbReference>
<keyword evidence="1" id="KW-0732">Signal</keyword>
<protein>
    <submittedName>
        <fullName evidence="2">Uncharacterized protein</fullName>
    </submittedName>
</protein>
<dbReference type="PROSITE" id="PS51257">
    <property type="entry name" value="PROKAR_LIPOPROTEIN"/>
    <property type="match status" value="1"/>
</dbReference>
<gene>
    <name evidence="2" type="ORF">QU605_09070</name>
</gene>
<evidence type="ECO:0000256" key="1">
    <source>
        <dbReference type="SAM" id="SignalP"/>
    </source>
</evidence>
<proteinExistence type="predicted"/>
<feature type="chain" id="PRO_5046037615" evidence="1">
    <location>
        <begin position="22"/>
        <end position="91"/>
    </location>
</feature>
<name>A0ABT7WFC6_9FLAO</name>
<sequence length="91" mass="9312">MFKKCMFGISLLVTMSMGLLSCSSDDDAAAAEKDCTSCAAQGQTIEICDNGDGTFTLSGGGESETFPASDLEGVDPAEFIGLICELANLGS</sequence>
<organism evidence="2 3">
    <name type="scientific">Robiginitalea aurantiaca</name>
    <dbReference type="NCBI Taxonomy" id="3056915"/>
    <lineage>
        <taxon>Bacteria</taxon>
        <taxon>Pseudomonadati</taxon>
        <taxon>Bacteroidota</taxon>
        <taxon>Flavobacteriia</taxon>
        <taxon>Flavobacteriales</taxon>
        <taxon>Flavobacteriaceae</taxon>
        <taxon>Robiginitalea</taxon>
    </lineage>
</organism>
<dbReference type="Proteomes" id="UP001174839">
    <property type="component" value="Unassembled WGS sequence"/>
</dbReference>
<accession>A0ABT7WFC6</accession>
<keyword evidence="3" id="KW-1185">Reference proteome</keyword>
<reference evidence="2" key="1">
    <citation type="submission" date="2023-06" db="EMBL/GenBank/DDBJ databases">
        <title>Robiginitalea aurantiacus sp. nov. and Algoriphagus sediminis sp. nov., isolated from coastal sediment.</title>
        <authorList>
            <person name="Zhou Z.Y."/>
            <person name="An J."/>
            <person name="Jia Y.W."/>
            <person name="Du Z.J."/>
        </authorList>
    </citation>
    <scope>NUCLEOTIDE SEQUENCE</scope>
    <source>
        <strain evidence="2">M39</strain>
    </source>
</reference>
<evidence type="ECO:0000313" key="2">
    <source>
        <dbReference type="EMBL" id="MDM9631619.1"/>
    </source>
</evidence>